<reference evidence="1" key="1">
    <citation type="submission" date="2013-11" db="EMBL/GenBank/DDBJ databases">
        <title>The Genome Sequence of Phytophthora parasitica IAC_01/95.</title>
        <authorList>
            <consortium name="The Broad Institute Genomics Platform"/>
            <person name="Russ C."/>
            <person name="Tyler B."/>
            <person name="Panabieres F."/>
            <person name="Shan W."/>
            <person name="Tripathy S."/>
            <person name="Grunwald N."/>
            <person name="Machado M."/>
            <person name="Johnson C.S."/>
            <person name="Arredondo F."/>
            <person name="Hong C."/>
            <person name="Coffey M."/>
            <person name="Young S.K."/>
            <person name="Zeng Q."/>
            <person name="Gargeya S."/>
            <person name="Fitzgerald M."/>
            <person name="Abouelleil A."/>
            <person name="Alvarado L."/>
            <person name="Chapman S.B."/>
            <person name="Gainer-Dewar J."/>
            <person name="Goldberg J."/>
            <person name="Griggs A."/>
            <person name="Gujja S."/>
            <person name="Hansen M."/>
            <person name="Howarth C."/>
            <person name="Imamovic A."/>
            <person name="Ireland A."/>
            <person name="Larimer J."/>
            <person name="McCowan C."/>
            <person name="Murphy C."/>
            <person name="Pearson M."/>
            <person name="Poon T.W."/>
            <person name="Priest M."/>
            <person name="Roberts A."/>
            <person name="Saif S."/>
            <person name="Shea T."/>
            <person name="Sykes S."/>
            <person name="Wortman J."/>
            <person name="Nusbaum C."/>
            <person name="Birren B."/>
        </authorList>
    </citation>
    <scope>NUCLEOTIDE SEQUENCE [LARGE SCALE GENOMIC DNA]</scope>
    <source>
        <strain evidence="1">IAC_01/95</strain>
    </source>
</reference>
<accession>W2N0A4</accession>
<feature type="non-terminal residue" evidence="1">
    <location>
        <position position="1"/>
    </location>
</feature>
<name>W2N0A4_PHYNI</name>
<dbReference type="Proteomes" id="UP000054532">
    <property type="component" value="Unassembled WGS sequence"/>
</dbReference>
<gene>
    <name evidence="1" type="ORF">L914_12300</name>
</gene>
<proteinExistence type="predicted"/>
<dbReference type="AlphaFoldDB" id="W2N0A4"/>
<evidence type="ECO:0000313" key="1">
    <source>
        <dbReference type="EMBL" id="ETM41965.1"/>
    </source>
</evidence>
<sequence>GNGTDSGVGTGCIKDPTTGDCGCENSDGTFVADSSSCV</sequence>
<organism evidence="1">
    <name type="scientific">Phytophthora nicotianae</name>
    <name type="common">Potato buckeye rot agent</name>
    <name type="synonym">Phytophthora parasitica</name>
    <dbReference type="NCBI Taxonomy" id="4792"/>
    <lineage>
        <taxon>Eukaryota</taxon>
        <taxon>Sar</taxon>
        <taxon>Stramenopiles</taxon>
        <taxon>Oomycota</taxon>
        <taxon>Peronosporomycetes</taxon>
        <taxon>Peronosporales</taxon>
        <taxon>Peronosporaceae</taxon>
        <taxon>Phytophthora</taxon>
    </lineage>
</organism>
<dbReference type="EMBL" id="KI693898">
    <property type="protein sequence ID" value="ETM41965.1"/>
    <property type="molecule type" value="Genomic_DNA"/>
</dbReference>
<protein>
    <submittedName>
        <fullName evidence="1">Uncharacterized protein</fullName>
    </submittedName>
</protein>